<organism evidence="1 2">
    <name type="scientific">Thermomonospora cellulosilytica</name>
    <dbReference type="NCBI Taxonomy" id="1411118"/>
    <lineage>
        <taxon>Bacteria</taxon>
        <taxon>Bacillati</taxon>
        <taxon>Actinomycetota</taxon>
        <taxon>Actinomycetes</taxon>
        <taxon>Streptosporangiales</taxon>
        <taxon>Thermomonosporaceae</taxon>
        <taxon>Thermomonospora</taxon>
    </lineage>
</organism>
<evidence type="ECO:0000313" key="2">
    <source>
        <dbReference type="Proteomes" id="UP000539313"/>
    </source>
</evidence>
<protein>
    <recommendedName>
        <fullName evidence="3">Tetratricopeptide repeat protein</fullName>
    </recommendedName>
</protein>
<dbReference type="Proteomes" id="UP000539313">
    <property type="component" value="Unassembled WGS sequence"/>
</dbReference>
<dbReference type="RefSeq" id="WP_182705928.1">
    <property type="nucleotide sequence ID" value="NZ_JACJII010000001.1"/>
</dbReference>
<evidence type="ECO:0000313" key="1">
    <source>
        <dbReference type="EMBL" id="MBA9004478.1"/>
    </source>
</evidence>
<sequence>MNHYLDQAAALAARADEPPPSVYWYNEPFFHVQIGLAHLDAHQYRQAADMIAAGLDAMPQEHREAEWVANYEEALALARDHV</sequence>
<dbReference type="EMBL" id="JACJII010000001">
    <property type="protein sequence ID" value="MBA9004478.1"/>
    <property type="molecule type" value="Genomic_DNA"/>
</dbReference>
<proteinExistence type="predicted"/>
<comment type="caution">
    <text evidence="1">The sequence shown here is derived from an EMBL/GenBank/DDBJ whole genome shotgun (WGS) entry which is preliminary data.</text>
</comment>
<name>A0A7W3MYZ3_9ACTN</name>
<reference evidence="1 2" key="1">
    <citation type="submission" date="2020-08" db="EMBL/GenBank/DDBJ databases">
        <title>Sequencing the genomes of 1000 actinobacteria strains.</title>
        <authorList>
            <person name="Klenk H.-P."/>
        </authorList>
    </citation>
    <scope>NUCLEOTIDE SEQUENCE [LARGE SCALE GENOMIC DNA]</scope>
    <source>
        <strain evidence="1 2">DSM 45823</strain>
    </source>
</reference>
<dbReference type="AlphaFoldDB" id="A0A7W3MYZ3"/>
<evidence type="ECO:0008006" key="3">
    <source>
        <dbReference type="Google" id="ProtNLM"/>
    </source>
</evidence>
<accession>A0A7W3MYZ3</accession>
<keyword evidence="2" id="KW-1185">Reference proteome</keyword>
<gene>
    <name evidence="1" type="ORF">HNR21_003360</name>
</gene>